<organism evidence="3 4">
    <name type="scientific">Porites evermanni</name>
    <dbReference type="NCBI Taxonomy" id="104178"/>
    <lineage>
        <taxon>Eukaryota</taxon>
        <taxon>Metazoa</taxon>
        <taxon>Cnidaria</taxon>
        <taxon>Anthozoa</taxon>
        <taxon>Hexacorallia</taxon>
        <taxon>Scleractinia</taxon>
        <taxon>Fungiina</taxon>
        <taxon>Poritidae</taxon>
        <taxon>Porites</taxon>
    </lineage>
</organism>
<dbReference type="Proteomes" id="UP001159427">
    <property type="component" value="Unassembled WGS sequence"/>
</dbReference>
<dbReference type="EMBL" id="CALNXI010000517">
    <property type="protein sequence ID" value="CAH3028520.1"/>
    <property type="molecule type" value="Genomic_DNA"/>
</dbReference>
<keyword evidence="1" id="KW-0472">Membrane</keyword>
<dbReference type="InterPro" id="IPR006047">
    <property type="entry name" value="GH13_cat_dom"/>
</dbReference>
<evidence type="ECO:0000313" key="3">
    <source>
        <dbReference type="EMBL" id="CAH3028520.1"/>
    </source>
</evidence>
<dbReference type="PANTHER" id="PTHR10357">
    <property type="entry name" value="ALPHA-AMYLASE FAMILY MEMBER"/>
    <property type="match status" value="1"/>
</dbReference>
<comment type="caution">
    <text evidence="3">The sequence shown here is derived from an EMBL/GenBank/DDBJ whole genome shotgun (WGS) entry which is preliminary data.</text>
</comment>
<dbReference type="InterPro" id="IPR045857">
    <property type="entry name" value="O16G_dom_2"/>
</dbReference>
<sequence length="605" mass="68218">MSNEVAFNSLEKDDVKIAFDDSPHAPLKPTEKEIAAHRKTRLILVALFGVVVLVLVVVAIVIIAVSPRCSPKTTPAPGKANKTDDDSWWKHAVIYQLYPRSFFDNSGDGNGDLKGISSKLDYFAELGVNALLLNPIYKSNGGYDVENYTSIDTLFGNMDDFENLLKDAKEKGLKIIMDFVPNHTSKKHPWFEESKRSKTDPKRDWYIWRNGTGENKTEPPNNWLSVSGGSAWTYDSTSEQFYLHQFKEEQPDLNLRNQEVKDELKKAMKFWLDKGVDGFRFDSVQYYAENDTFEDEPTLAGYNASNPLYDFLDHKFTFGLDEDLTILQEFIDSLKSDGSNPPLIAEVSGDYNKTSLYFDKVQMPENLGLISMVKRTGMTLSQGIFHTISEYMSALPKGKIPNWVIGNLDEVRVGSRDNVGSDNRNAMNALLLTLPGAVMSYYGEEIGMLDGSKSSADSQRTPMQWDNSDKAGFTNGTPWLEVNSDYKTVNVKTEKADPKSFYSNYVKLVNLRKKPAFASDDIKIVHIDKHVLSYTRGSDADQYHVAINFGKAMWTGDFERLSGRGMVVFDSEGEQENSQVDVNRIKLNVGQVLIVSRGSEKWHEK</sequence>
<dbReference type="PANTHER" id="PTHR10357:SF179">
    <property type="entry name" value="NEUTRAL AND BASIC AMINO ACID TRANSPORT PROTEIN RBAT"/>
    <property type="match status" value="1"/>
</dbReference>
<keyword evidence="1" id="KW-0812">Transmembrane</keyword>
<dbReference type="SMART" id="SM00642">
    <property type="entry name" value="Aamy"/>
    <property type="match status" value="1"/>
</dbReference>
<proteinExistence type="predicted"/>
<evidence type="ECO:0000256" key="1">
    <source>
        <dbReference type="SAM" id="Phobius"/>
    </source>
</evidence>
<evidence type="ECO:0000313" key="4">
    <source>
        <dbReference type="Proteomes" id="UP001159427"/>
    </source>
</evidence>
<reference evidence="3 4" key="1">
    <citation type="submission" date="2022-05" db="EMBL/GenBank/DDBJ databases">
        <authorList>
            <consortium name="Genoscope - CEA"/>
            <person name="William W."/>
        </authorList>
    </citation>
    <scope>NUCLEOTIDE SEQUENCE [LARGE SCALE GENOMIC DNA]</scope>
</reference>
<dbReference type="Gene3D" id="3.20.20.80">
    <property type="entry name" value="Glycosidases"/>
    <property type="match status" value="1"/>
</dbReference>
<protein>
    <recommendedName>
        <fullName evidence="2">Glycosyl hydrolase family 13 catalytic domain-containing protein</fullName>
    </recommendedName>
</protein>
<dbReference type="Pfam" id="PF00128">
    <property type="entry name" value="Alpha-amylase"/>
    <property type="match status" value="1"/>
</dbReference>
<dbReference type="Gene3D" id="3.90.400.10">
    <property type="entry name" value="Oligo-1,6-glucosidase, Domain 2"/>
    <property type="match status" value="1"/>
</dbReference>
<name>A0ABN8MFP7_9CNID</name>
<accession>A0ABN8MFP7</accession>
<gene>
    <name evidence="3" type="ORF">PEVE_00034272</name>
</gene>
<dbReference type="InterPro" id="IPR017853">
    <property type="entry name" value="GH"/>
</dbReference>
<keyword evidence="4" id="KW-1185">Reference proteome</keyword>
<dbReference type="SUPFAM" id="SSF51445">
    <property type="entry name" value="(Trans)glycosidases"/>
    <property type="match status" value="1"/>
</dbReference>
<keyword evidence="1" id="KW-1133">Transmembrane helix</keyword>
<feature type="transmembrane region" description="Helical" evidence="1">
    <location>
        <begin position="42"/>
        <end position="65"/>
    </location>
</feature>
<feature type="domain" description="Glycosyl hydrolase family 13 catalytic" evidence="2">
    <location>
        <begin position="96"/>
        <end position="512"/>
    </location>
</feature>
<evidence type="ECO:0000259" key="2">
    <source>
        <dbReference type="SMART" id="SM00642"/>
    </source>
</evidence>